<keyword evidence="3" id="KW-1133">Transmembrane helix</keyword>
<feature type="transmembrane region" description="Helical" evidence="3">
    <location>
        <begin position="124"/>
        <end position="144"/>
    </location>
</feature>
<dbReference type="GeneID" id="101850268"/>
<dbReference type="InterPro" id="IPR036259">
    <property type="entry name" value="MFS_trans_sf"/>
</dbReference>
<dbReference type="Pfam" id="PF03137">
    <property type="entry name" value="OATP"/>
    <property type="match status" value="1"/>
</dbReference>
<dbReference type="RefSeq" id="XP_005104087.1">
    <property type="nucleotide sequence ID" value="XM_005104030.2"/>
</dbReference>
<keyword evidence="3" id="KW-0472">Membrane</keyword>
<accession>A0ABM0JXV0</accession>
<sequence length="190" mass="20444">MSSSKPNVKVKPPAEKDAGDLDHDLDLEAPDVSDTSCGMYKCHPRVMQPCASIGCFTGIYSFAGLMTSTLSIYVNSQVTTLERQFGFNSHQTGIIMAANDIGYLACVLFVSYSASRLHIPRSLGYATMMFGLSGLVCCIPHFLYGARYSVAAMTGSDNVTSEVTESTSKKDSIYGDLCNLRNITDNSCAA</sequence>
<feature type="transmembrane region" description="Helical" evidence="3">
    <location>
        <begin position="50"/>
        <end position="74"/>
    </location>
</feature>
<organism evidence="4 5">
    <name type="scientific">Aplysia californica</name>
    <name type="common">California sea hare</name>
    <dbReference type="NCBI Taxonomy" id="6500"/>
    <lineage>
        <taxon>Eukaryota</taxon>
        <taxon>Metazoa</taxon>
        <taxon>Spiralia</taxon>
        <taxon>Lophotrochozoa</taxon>
        <taxon>Mollusca</taxon>
        <taxon>Gastropoda</taxon>
        <taxon>Heterobranchia</taxon>
        <taxon>Euthyneura</taxon>
        <taxon>Tectipleura</taxon>
        <taxon>Aplysiida</taxon>
        <taxon>Aplysioidea</taxon>
        <taxon>Aplysiidae</taxon>
        <taxon>Aplysia</taxon>
    </lineage>
</organism>
<gene>
    <name evidence="5" type="primary">LOC101850268</name>
</gene>
<keyword evidence="1" id="KW-1015">Disulfide bond</keyword>
<feature type="non-terminal residue" evidence="5">
    <location>
        <position position="190"/>
    </location>
</feature>
<dbReference type="Proteomes" id="UP000694888">
    <property type="component" value="Unplaced"/>
</dbReference>
<keyword evidence="3" id="KW-0812">Transmembrane</keyword>
<dbReference type="SUPFAM" id="SSF103473">
    <property type="entry name" value="MFS general substrate transporter"/>
    <property type="match status" value="1"/>
</dbReference>
<protein>
    <submittedName>
        <fullName evidence="5">Solute carrier organic anion transporter family member 74D</fullName>
    </submittedName>
</protein>
<dbReference type="PANTHER" id="PTHR11388">
    <property type="entry name" value="ORGANIC ANION TRANSPORTER"/>
    <property type="match status" value="1"/>
</dbReference>
<feature type="transmembrane region" description="Helical" evidence="3">
    <location>
        <begin position="94"/>
        <end position="112"/>
    </location>
</feature>
<evidence type="ECO:0000313" key="5">
    <source>
        <dbReference type="RefSeq" id="XP_005104087.1"/>
    </source>
</evidence>
<feature type="region of interest" description="Disordered" evidence="2">
    <location>
        <begin position="1"/>
        <end position="25"/>
    </location>
</feature>
<evidence type="ECO:0000256" key="3">
    <source>
        <dbReference type="SAM" id="Phobius"/>
    </source>
</evidence>
<feature type="compositionally biased region" description="Basic and acidic residues" evidence="2">
    <location>
        <begin position="12"/>
        <end position="25"/>
    </location>
</feature>
<proteinExistence type="predicted"/>
<keyword evidence="4" id="KW-1185">Reference proteome</keyword>
<evidence type="ECO:0000256" key="1">
    <source>
        <dbReference type="ARBA" id="ARBA00023157"/>
    </source>
</evidence>
<evidence type="ECO:0000256" key="2">
    <source>
        <dbReference type="SAM" id="MobiDB-lite"/>
    </source>
</evidence>
<dbReference type="InterPro" id="IPR004156">
    <property type="entry name" value="OATP"/>
</dbReference>
<name>A0ABM0JXV0_APLCA</name>
<reference evidence="5" key="1">
    <citation type="submission" date="2025-08" db="UniProtKB">
        <authorList>
            <consortium name="RefSeq"/>
        </authorList>
    </citation>
    <scope>IDENTIFICATION</scope>
</reference>
<evidence type="ECO:0000313" key="4">
    <source>
        <dbReference type="Proteomes" id="UP000694888"/>
    </source>
</evidence>
<dbReference type="PANTHER" id="PTHR11388:SF100">
    <property type="entry name" value="SOLUTE CARRIER ORGANIC ANION TRANSPORTER FAMILY MEMBER 4A1"/>
    <property type="match status" value="1"/>
</dbReference>